<feature type="compositionally biased region" description="Polar residues" evidence="7">
    <location>
        <begin position="99"/>
        <end position="109"/>
    </location>
</feature>
<evidence type="ECO:0000313" key="10">
    <source>
        <dbReference type="Proteomes" id="UP000694541"/>
    </source>
</evidence>
<keyword evidence="4" id="KW-0539">Nucleus</keyword>
<dbReference type="Pfam" id="PF00076">
    <property type="entry name" value="RRM_1"/>
    <property type="match status" value="1"/>
</dbReference>
<dbReference type="GO" id="GO:0071011">
    <property type="term" value="C:precatalytic spliceosome"/>
    <property type="evidence" value="ECO:0007669"/>
    <property type="project" value="TreeGrafter"/>
</dbReference>
<dbReference type="Pfam" id="PF12220">
    <property type="entry name" value="U1snRNP70_N"/>
    <property type="match status" value="1"/>
</dbReference>
<dbReference type="GO" id="GO:0071004">
    <property type="term" value="C:U2-type prespliceosome"/>
    <property type="evidence" value="ECO:0007669"/>
    <property type="project" value="TreeGrafter"/>
</dbReference>
<keyword evidence="3 6" id="KW-0694">RNA-binding</keyword>
<dbReference type="GO" id="GO:0000398">
    <property type="term" value="P:mRNA splicing, via spliceosome"/>
    <property type="evidence" value="ECO:0007669"/>
    <property type="project" value="TreeGrafter"/>
</dbReference>
<dbReference type="SMART" id="SM00360">
    <property type="entry name" value="RRM"/>
    <property type="match status" value="1"/>
</dbReference>
<reference evidence="9" key="2">
    <citation type="submission" date="2025-09" db="UniProtKB">
        <authorList>
            <consortium name="Ensembl"/>
        </authorList>
    </citation>
    <scope>IDENTIFICATION</scope>
</reference>
<feature type="compositionally biased region" description="Basic and acidic residues" evidence="7">
    <location>
        <begin position="60"/>
        <end position="82"/>
    </location>
</feature>
<evidence type="ECO:0000256" key="4">
    <source>
        <dbReference type="ARBA" id="ARBA00023242"/>
    </source>
</evidence>
<protein>
    <recommendedName>
        <fullName evidence="2">U1 small nuclear ribonucleoprotein 70 kDa</fullName>
    </recommendedName>
</protein>
<evidence type="ECO:0000313" key="9">
    <source>
        <dbReference type="Ensembl" id="ENSANIP00000006369.1"/>
    </source>
</evidence>
<dbReference type="PANTHER" id="PTHR13952">
    <property type="entry name" value="U1 SMALL NUCLEAR RIBONUCLEOPROTEIN 70 KD"/>
    <property type="match status" value="1"/>
</dbReference>
<dbReference type="GO" id="GO:0005685">
    <property type="term" value="C:U1 snRNP"/>
    <property type="evidence" value="ECO:0007669"/>
    <property type="project" value="TreeGrafter"/>
</dbReference>
<dbReference type="InterPro" id="IPR000504">
    <property type="entry name" value="RRM_dom"/>
</dbReference>
<name>A0A8B9MBL8_9AVES</name>
<feature type="region of interest" description="Disordered" evidence="7">
    <location>
        <begin position="91"/>
        <end position="110"/>
    </location>
</feature>
<dbReference type="GO" id="GO:0030619">
    <property type="term" value="F:U1 snRNA binding"/>
    <property type="evidence" value="ECO:0007669"/>
    <property type="project" value="TreeGrafter"/>
</dbReference>
<dbReference type="SUPFAM" id="SSF54928">
    <property type="entry name" value="RNA-binding domain, RBD"/>
    <property type="match status" value="1"/>
</dbReference>
<evidence type="ECO:0000256" key="7">
    <source>
        <dbReference type="SAM" id="MobiDB-lite"/>
    </source>
</evidence>
<feature type="region of interest" description="Disordered" evidence="7">
    <location>
        <begin position="180"/>
        <end position="203"/>
    </location>
</feature>
<keyword evidence="10" id="KW-1185">Reference proteome</keyword>
<reference evidence="9" key="1">
    <citation type="submission" date="2025-08" db="UniProtKB">
        <authorList>
            <consortium name="Ensembl"/>
        </authorList>
    </citation>
    <scope>IDENTIFICATION</scope>
</reference>
<keyword evidence="5" id="KW-0687">Ribonucleoprotein</keyword>
<dbReference type="InterPro" id="IPR035979">
    <property type="entry name" value="RBD_domain_sf"/>
</dbReference>
<feature type="domain" description="RRM" evidence="8">
    <location>
        <begin position="86"/>
        <end position="151"/>
    </location>
</feature>
<dbReference type="PANTHER" id="PTHR13952:SF5">
    <property type="entry name" value="U1 SMALL NUCLEAR RIBONUCLEOPROTEIN 70 KDA"/>
    <property type="match status" value="1"/>
</dbReference>
<accession>A0A8B9MBL8</accession>
<dbReference type="Proteomes" id="UP000694541">
    <property type="component" value="Unplaced"/>
</dbReference>
<dbReference type="Ensembl" id="ENSANIT00000006583.1">
    <property type="protein sequence ID" value="ENSANIP00000006369.1"/>
    <property type="gene ID" value="ENSANIG00000004316.1"/>
</dbReference>
<dbReference type="InterPro" id="IPR022023">
    <property type="entry name" value="U1snRNP70_N"/>
</dbReference>
<dbReference type="GO" id="GO:0003729">
    <property type="term" value="F:mRNA binding"/>
    <property type="evidence" value="ECO:0007669"/>
    <property type="project" value="TreeGrafter"/>
</dbReference>
<evidence type="ECO:0000256" key="1">
    <source>
        <dbReference type="ARBA" id="ARBA00004123"/>
    </source>
</evidence>
<organism evidence="9 10">
    <name type="scientific">Accipiter nisus</name>
    <name type="common">Eurasian sparrowhawk</name>
    <dbReference type="NCBI Taxonomy" id="211598"/>
    <lineage>
        <taxon>Eukaryota</taxon>
        <taxon>Metazoa</taxon>
        <taxon>Chordata</taxon>
        <taxon>Craniata</taxon>
        <taxon>Vertebrata</taxon>
        <taxon>Euteleostomi</taxon>
        <taxon>Archelosauria</taxon>
        <taxon>Archosauria</taxon>
        <taxon>Dinosauria</taxon>
        <taxon>Saurischia</taxon>
        <taxon>Theropoda</taxon>
        <taxon>Coelurosauria</taxon>
        <taxon>Aves</taxon>
        <taxon>Neognathae</taxon>
        <taxon>Neoaves</taxon>
        <taxon>Telluraves</taxon>
        <taxon>Accipitrimorphae</taxon>
        <taxon>Accipitriformes</taxon>
        <taxon>Accipitridae</taxon>
        <taxon>Accipitrinae</taxon>
        <taxon>Accipiter</taxon>
    </lineage>
</organism>
<dbReference type="PROSITE" id="PS50102">
    <property type="entry name" value="RRM"/>
    <property type="match status" value="1"/>
</dbReference>
<evidence type="ECO:0000256" key="5">
    <source>
        <dbReference type="ARBA" id="ARBA00023274"/>
    </source>
</evidence>
<evidence type="ECO:0000256" key="2">
    <source>
        <dbReference type="ARBA" id="ARBA00016996"/>
    </source>
</evidence>
<dbReference type="FunFam" id="3.30.70.330:FF:000514">
    <property type="entry name" value="Small nuclear ribonucleoprotein 70 (U1)"/>
    <property type="match status" value="1"/>
</dbReference>
<evidence type="ECO:0000256" key="6">
    <source>
        <dbReference type="PROSITE-ProRule" id="PRU00176"/>
    </source>
</evidence>
<dbReference type="InterPro" id="IPR012677">
    <property type="entry name" value="Nucleotide-bd_a/b_plait_sf"/>
</dbReference>
<dbReference type="AlphaFoldDB" id="A0A8B9MBL8"/>
<dbReference type="Gene3D" id="3.30.70.330">
    <property type="match status" value="1"/>
</dbReference>
<evidence type="ECO:0000259" key="8">
    <source>
        <dbReference type="PROSITE" id="PS50102"/>
    </source>
</evidence>
<comment type="subcellular location">
    <subcellularLocation>
        <location evidence="1">Nucleus</location>
    </subcellularLocation>
</comment>
<feature type="region of interest" description="Disordered" evidence="7">
    <location>
        <begin position="47"/>
        <end position="82"/>
    </location>
</feature>
<evidence type="ECO:0000256" key="3">
    <source>
        <dbReference type="ARBA" id="ARBA00022884"/>
    </source>
</evidence>
<proteinExistence type="predicted"/>
<dbReference type="InterPro" id="IPR051183">
    <property type="entry name" value="U1_U11-U12_snRNP_70-35kDa"/>
</dbReference>
<sequence length="203" mass="23777">MTQFLPPNLLALFAPRDPIPYLPPLEKLPHEKHHNQPYSGIAPYIREFEDPRDAPPPTRAETREERMERKRREKIERRQQEVESELKMFAPSLGGGHTHISSPRQNYDTTESKLRREFEVYGPIKRIYMVYNKRSGKPRGYAFIEYEHERDMHCEYPPPQHPFPPYNRMSNLLTATVRSLGPSGARAPQVSTAGGRTYRRPRL</sequence>